<protein>
    <submittedName>
        <fullName evidence="1">Uncharacterized protein</fullName>
    </submittedName>
</protein>
<dbReference type="PATRIC" id="fig|83552.4.peg.2115"/>
<organism evidence="1 2">
    <name type="scientific">Parachlamydia acanthamoebae</name>
    <dbReference type="NCBI Taxonomy" id="83552"/>
    <lineage>
        <taxon>Bacteria</taxon>
        <taxon>Pseudomonadati</taxon>
        <taxon>Chlamydiota</taxon>
        <taxon>Chlamydiia</taxon>
        <taxon>Parachlamydiales</taxon>
        <taxon>Parachlamydiaceae</taxon>
        <taxon>Parachlamydia</taxon>
    </lineage>
</organism>
<reference evidence="1 2" key="1">
    <citation type="journal article" date="2014" name="Mol. Biol. Evol.">
        <title>Massive expansion of Ubiquitination-related gene families within the Chlamydiae.</title>
        <authorList>
            <person name="Domman D."/>
            <person name="Collingro A."/>
            <person name="Lagkouvardos I."/>
            <person name="Gehre L."/>
            <person name="Weinmaier T."/>
            <person name="Rattei T."/>
            <person name="Subtil A."/>
            <person name="Horn M."/>
        </authorList>
    </citation>
    <scope>NUCLEOTIDE SEQUENCE [LARGE SCALE GENOMIC DNA]</scope>
    <source>
        <strain evidence="1 2">OEW1</strain>
    </source>
</reference>
<dbReference type="EMBL" id="JSAM01000106">
    <property type="protein sequence ID" value="KIA76754.1"/>
    <property type="molecule type" value="Genomic_DNA"/>
</dbReference>
<name>A0A0C1EJM7_9BACT</name>
<dbReference type="AlphaFoldDB" id="A0A0C1EJM7"/>
<accession>A0A0C1EJM7</accession>
<proteinExistence type="predicted"/>
<dbReference type="RefSeq" id="WP_013925661.1">
    <property type="nucleotide sequence ID" value="NZ_JSAM01000106.1"/>
</dbReference>
<sequence length="218" mass="25957">MVNFNPDSIKFSAQLFIPPPSSEKAKAKDKHIQLLFKDKVQAFDQDYQKKLNVEGRVKIYEKKPSFWFITRLFSTRIQTEDGKWVVLNKANLRKELKIDKNEFNKFNHKGVFDLDYIKRHVSIEFNLNDTFKNFDNFKNNIVTHRRFLNTLKEITESLDKKTPSERKIFDLIDPFVKENENLIEEIRKNKNSNPPIFAEKVAILHERVAELKKKLELE</sequence>
<evidence type="ECO:0000313" key="1">
    <source>
        <dbReference type="EMBL" id="KIA76754.1"/>
    </source>
</evidence>
<gene>
    <name evidence="1" type="ORF">DB43_HK00270</name>
</gene>
<dbReference type="Proteomes" id="UP000031307">
    <property type="component" value="Unassembled WGS sequence"/>
</dbReference>
<comment type="caution">
    <text evidence="1">The sequence shown here is derived from an EMBL/GenBank/DDBJ whole genome shotgun (WGS) entry which is preliminary data.</text>
</comment>
<evidence type="ECO:0000313" key="2">
    <source>
        <dbReference type="Proteomes" id="UP000031307"/>
    </source>
</evidence>